<protein>
    <recommendedName>
        <fullName evidence="3">HPP transmembrane region domain-containing protein</fullName>
    </recommendedName>
</protein>
<keyword evidence="5" id="KW-1185">Reference proteome</keyword>
<feature type="compositionally biased region" description="Low complexity" evidence="1">
    <location>
        <begin position="173"/>
        <end position="182"/>
    </location>
</feature>
<evidence type="ECO:0000259" key="3">
    <source>
        <dbReference type="Pfam" id="PF04982"/>
    </source>
</evidence>
<organism evidence="4 5">
    <name type="scientific">Ancylobacter dichloromethanicus</name>
    <dbReference type="NCBI Taxonomy" id="518825"/>
    <lineage>
        <taxon>Bacteria</taxon>
        <taxon>Pseudomonadati</taxon>
        <taxon>Pseudomonadota</taxon>
        <taxon>Alphaproteobacteria</taxon>
        <taxon>Hyphomicrobiales</taxon>
        <taxon>Xanthobacteraceae</taxon>
        <taxon>Ancylobacter</taxon>
    </lineage>
</organism>
<keyword evidence="2" id="KW-0812">Transmembrane</keyword>
<dbReference type="Proteomes" id="UP001143370">
    <property type="component" value="Unassembled WGS sequence"/>
</dbReference>
<reference evidence="4" key="2">
    <citation type="submission" date="2023-01" db="EMBL/GenBank/DDBJ databases">
        <authorList>
            <person name="Sun Q."/>
            <person name="Evtushenko L."/>
        </authorList>
    </citation>
    <scope>NUCLEOTIDE SEQUENCE</scope>
    <source>
        <strain evidence="4">VKM B-2484</strain>
    </source>
</reference>
<feature type="transmembrane region" description="Helical" evidence="2">
    <location>
        <begin position="42"/>
        <end position="61"/>
    </location>
</feature>
<dbReference type="RefSeq" id="WP_213375105.1">
    <property type="nucleotide sequence ID" value="NZ_BSFJ01000002.1"/>
</dbReference>
<feature type="transmembrane region" description="Helical" evidence="2">
    <location>
        <begin position="131"/>
        <end position="150"/>
    </location>
</feature>
<dbReference type="Pfam" id="PF04982">
    <property type="entry name" value="TM_HPP"/>
    <property type="match status" value="1"/>
</dbReference>
<evidence type="ECO:0000313" key="4">
    <source>
        <dbReference type="EMBL" id="GLK70143.1"/>
    </source>
</evidence>
<comment type="caution">
    <text evidence="4">The sequence shown here is derived from an EMBL/GenBank/DDBJ whole genome shotgun (WGS) entry which is preliminary data.</text>
</comment>
<keyword evidence="2" id="KW-0472">Membrane</keyword>
<evidence type="ECO:0000313" key="5">
    <source>
        <dbReference type="Proteomes" id="UP001143370"/>
    </source>
</evidence>
<evidence type="ECO:0000256" key="2">
    <source>
        <dbReference type="SAM" id="Phobius"/>
    </source>
</evidence>
<feature type="domain" description="HPP transmembrane region" evidence="3">
    <location>
        <begin position="20"/>
        <end position="152"/>
    </location>
</feature>
<keyword evidence="2" id="KW-1133">Transmembrane helix</keyword>
<dbReference type="EMBL" id="BSFJ01000002">
    <property type="protein sequence ID" value="GLK70143.1"/>
    <property type="molecule type" value="Genomic_DNA"/>
</dbReference>
<sequence length="182" mass="18630">MQGEDRDRSARRREQIGIAAAAVLVTGAIFALHVAARTSGMALAAFPFATTLVLVCGAPGSAPSSSRAIVGGHMICGVVALCGHQLWPNSELATAGMVGVALALMMALRCFHPPAGITPLIAAQFDPDWSFLLWPVLSGALLAALLARSLEALRLFRRSGDGSPLPPSPPSAAAPDPGGSQN</sequence>
<evidence type="ECO:0000256" key="1">
    <source>
        <dbReference type="SAM" id="MobiDB-lite"/>
    </source>
</evidence>
<feature type="region of interest" description="Disordered" evidence="1">
    <location>
        <begin position="159"/>
        <end position="182"/>
    </location>
</feature>
<dbReference type="InterPro" id="IPR058581">
    <property type="entry name" value="TM_HPP"/>
</dbReference>
<accession>A0A9W6J5K4</accession>
<dbReference type="PANTHER" id="PTHR33741:SF5">
    <property type="entry name" value="TRANSMEMBRANE PROTEIN DDB_G0269096-RELATED"/>
    <property type="match status" value="1"/>
</dbReference>
<feature type="transmembrane region" description="Helical" evidence="2">
    <location>
        <begin position="16"/>
        <end position="36"/>
    </location>
</feature>
<dbReference type="PANTHER" id="PTHR33741">
    <property type="entry name" value="TRANSMEMBRANE PROTEIN DDB_G0269096-RELATED"/>
    <property type="match status" value="1"/>
</dbReference>
<reference evidence="4" key="1">
    <citation type="journal article" date="2014" name="Int. J. Syst. Evol. Microbiol.">
        <title>Complete genome sequence of Corynebacterium casei LMG S-19264T (=DSM 44701T), isolated from a smear-ripened cheese.</title>
        <authorList>
            <consortium name="US DOE Joint Genome Institute (JGI-PGF)"/>
            <person name="Walter F."/>
            <person name="Albersmeier A."/>
            <person name="Kalinowski J."/>
            <person name="Ruckert C."/>
        </authorList>
    </citation>
    <scope>NUCLEOTIDE SEQUENCE</scope>
    <source>
        <strain evidence="4">VKM B-2484</strain>
    </source>
</reference>
<name>A0A9W6J5K4_9HYPH</name>
<dbReference type="AlphaFoldDB" id="A0A9W6J5K4"/>
<feature type="transmembrane region" description="Helical" evidence="2">
    <location>
        <begin position="68"/>
        <end position="87"/>
    </location>
</feature>
<dbReference type="InterPro" id="IPR007065">
    <property type="entry name" value="HPP"/>
</dbReference>
<proteinExistence type="predicted"/>
<gene>
    <name evidence="4" type="ORF">GCM10017643_02580</name>
</gene>